<gene>
    <name evidence="1" type="ORF">EJ04DRAFT_528534</name>
</gene>
<sequence>MPPDARDLRNASLVYVSCGGNNTENQRRKLYKVVRTILTHDDIGRKIRFLSFRISTGDCGLGPLDKAEEEFRSMVVGKAERIFTTFETYRPGTADYRSTYTWVTLLLCLAKNLRGLVLHVPNRPTDYPNQYYNSDEYEVSSFEKFFGFLIGQENVSTAYIPVLAELRHLDLHVHTVQWQWIALPPKLEHVQILRSVDIESGGFQNSHITTLACRYHIPILDGNSQTVEYGNGYSLSQISCLQQLRYLTLWITDEEMFEGNPVNITIESRGSLVILQEDLAPVKDQLKVLRLKLFENSALSNTDSLTSLKNFSCLEHLELPQAAIAHLPKLTDLLPRSMRMLFITSKFPLTGDWLEWNYRYHYYDGISACFSGPEPHEEQLELWTRIQGLSSEEQMAVFHAWIPQHGVKY</sequence>
<reference evidence="1" key="1">
    <citation type="journal article" date="2020" name="Stud. Mycol.">
        <title>101 Dothideomycetes genomes: a test case for predicting lifestyles and emergence of pathogens.</title>
        <authorList>
            <person name="Haridas S."/>
            <person name="Albert R."/>
            <person name="Binder M."/>
            <person name="Bloem J."/>
            <person name="Labutti K."/>
            <person name="Salamov A."/>
            <person name="Andreopoulos B."/>
            <person name="Baker S."/>
            <person name="Barry K."/>
            <person name="Bills G."/>
            <person name="Bluhm B."/>
            <person name="Cannon C."/>
            <person name="Castanera R."/>
            <person name="Culley D."/>
            <person name="Daum C."/>
            <person name="Ezra D."/>
            <person name="Gonzalez J."/>
            <person name="Henrissat B."/>
            <person name="Kuo A."/>
            <person name="Liang C."/>
            <person name="Lipzen A."/>
            <person name="Lutzoni F."/>
            <person name="Magnuson J."/>
            <person name="Mondo S."/>
            <person name="Nolan M."/>
            <person name="Ohm R."/>
            <person name="Pangilinan J."/>
            <person name="Park H.-J."/>
            <person name="Ramirez L."/>
            <person name="Alfaro M."/>
            <person name="Sun H."/>
            <person name="Tritt A."/>
            <person name="Yoshinaga Y."/>
            <person name="Zwiers L.-H."/>
            <person name="Turgeon B."/>
            <person name="Goodwin S."/>
            <person name="Spatafora J."/>
            <person name="Crous P."/>
            <person name="Grigoriev I."/>
        </authorList>
    </citation>
    <scope>NUCLEOTIDE SEQUENCE</scope>
    <source>
        <strain evidence="1">CBS 125425</strain>
    </source>
</reference>
<dbReference type="SUPFAM" id="SSF52047">
    <property type="entry name" value="RNI-like"/>
    <property type="match status" value="1"/>
</dbReference>
<evidence type="ECO:0000313" key="2">
    <source>
        <dbReference type="Proteomes" id="UP000799444"/>
    </source>
</evidence>
<evidence type="ECO:0000313" key="1">
    <source>
        <dbReference type="EMBL" id="KAF2728547.1"/>
    </source>
</evidence>
<comment type="caution">
    <text evidence="1">The sequence shown here is derived from an EMBL/GenBank/DDBJ whole genome shotgun (WGS) entry which is preliminary data.</text>
</comment>
<organism evidence="1 2">
    <name type="scientific">Polyplosphaeria fusca</name>
    <dbReference type="NCBI Taxonomy" id="682080"/>
    <lineage>
        <taxon>Eukaryota</taxon>
        <taxon>Fungi</taxon>
        <taxon>Dikarya</taxon>
        <taxon>Ascomycota</taxon>
        <taxon>Pezizomycotina</taxon>
        <taxon>Dothideomycetes</taxon>
        <taxon>Pleosporomycetidae</taxon>
        <taxon>Pleosporales</taxon>
        <taxon>Tetraplosphaeriaceae</taxon>
        <taxon>Polyplosphaeria</taxon>
    </lineage>
</organism>
<protein>
    <submittedName>
        <fullName evidence="1">Uncharacterized protein</fullName>
    </submittedName>
</protein>
<dbReference type="Proteomes" id="UP000799444">
    <property type="component" value="Unassembled WGS sequence"/>
</dbReference>
<dbReference type="EMBL" id="ML996275">
    <property type="protein sequence ID" value="KAF2728547.1"/>
    <property type="molecule type" value="Genomic_DNA"/>
</dbReference>
<name>A0A9P4UU54_9PLEO</name>
<dbReference type="AlphaFoldDB" id="A0A9P4UU54"/>
<keyword evidence="2" id="KW-1185">Reference proteome</keyword>
<proteinExistence type="predicted"/>
<accession>A0A9P4UU54</accession>